<name>A0A0L8HQK1_OCTBM</name>
<evidence type="ECO:0000313" key="1">
    <source>
        <dbReference type="EMBL" id="KOF91015.1"/>
    </source>
</evidence>
<organism evidence="1">
    <name type="scientific">Octopus bimaculoides</name>
    <name type="common">California two-spotted octopus</name>
    <dbReference type="NCBI Taxonomy" id="37653"/>
    <lineage>
        <taxon>Eukaryota</taxon>
        <taxon>Metazoa</taxon>
        <taxon>Spiralia</taxon>
        <taxon>Lophotrochozoa</taxon>
        <taxon>Mollusca</taxon>
        <taxon>Cephalopoda</taxon>
        <taxon>Coleoidea</taxon>
        <taxon>Octopodiformes</taxon>
        <taxon>Octopoda</taxon>
        <taxon>Incirrata</taxon>
        <taxon>Octopodidae</taxon>
        <taxon>Octopus</taxon>
    </lineage>
</organism>
<protein>
    <submittedName>
        <fullName evidence="1">Uncharacterized protein</fullName>
    </submittedName>
</protein>
<proteinExistence type="predicted"/>
<gene>
    <name evidence="1" type="ORF">OCBIM_22009903mg</name>
</gene>
<dbReference type="EMBL" id="KQ417622">
    <property type="protein sequence ID" value="KOF91015.1"/>
    <property type="molecule type" value="Genomic_DNA"/>
</dbReference>
<dbReference type="AlphaFoldDB" id="A0A0L8HQK1"/>
<reference evidence="1" key="1">
    <citation type="submission" date="2015-07" db="EMBL/GenBank/DDBJ databases">
        <title>MeaNS - Measles Nucleotide Surveillance Program.</title>
        <authorList>
            <person name="Tran T."/>
            <person name="Druce J."/>
        </authorList>
    </citation>
    <scope>NUCLEOTIDE SEQUENCE</scope>
    <source>
        <strain evidence="1">UCB-OBI-ISO-001</strain>
        <tissue evidence="1">Gonad</tissue>
    </source>
</reference>
<sequence length="58" mass="6824">MQTISANHLLEIGHFSQIYWLFIFSCKNLIFNSNETCYMFKNADLSQNVRHTYSNSTT</sequence>
<accession>A0A0L8HQK1</accession>